<dbReference type="EMBL" id="KQ030524">
    <property type="protein sequence ID" value="KJZ74673.1"/>
    <property type="molecule type" value="Genomic_DNA"/>
</dbReference>
<feature type="region of interest" description="Disordered" evidence="1">
    <location>
        <begin position="106"/>
        <end position="140"/>
    </location>
</feature>
<dbReference type="Proteomes" id="UP000054481">
    <property type="component" value="Unassembled WGS sequence"/>
</dbReference>
<feature type="region of interest" description="Disordered" evidence="1">
    <location>
        <begin position="182"/>
        <end position="216"/>
    </location>
</feature>
<dbReference type="AlphaFoldDB" id="A0A0F7ZUD5"/>
<accession>A0A0F7ZUD5</accession>
<name>A0A0F7ZUD5_9HYPO</name>
<evidence type="ECO:0000256" key="1">
    <source>
        <dbReference type="SAM" id="MobiDB-lite"/>
    </source>
</evidence>
<sequence>MQKVRRYFARRAESRAFIQSSLAGAVPASEAVGTAGIGGLAGFCFIGPRPGGRQAAGINDQTAFAGGHFDGTQTGPKLSRRAVSLCSRVARRGSANALASCARTVRTPPTHGASRRPTGPWRPPVSIDSAGDVPSWGQKKRDVNPMLPMMTYGYHVLRDFPLSAPDLLAPFTRQTHANITNALTPSAHDAAQSKRPAPPPPRRLALRNSKSLRVPG</sequence>
<evidence type="ECO:0000313" key="3">
    <source>
        <dbReference type="Proteomes" id="UP000054481"/>
    </source>
</evidence>
<reference evidence="2 3" key="1">
    <citation type="journal article" date="2014" name="Genome Biol. Evol.">
        <title>Comparative genomics and transcriptomics analyses reveal divergent lifestyle features of nematode endoparasitic fungus Hirsutella minnesotensis.</title>
        <authorList>
            <person name="Lai Y."/>
            <person name="Liu K."/>
            <person name="Zhang X."/>
            <person name="Zhang X."/>
            <person name="Li K."/>
            <person name="Wang N."/>
            <person name="Shu C."/>
            <person name="Wu Y."/>
            <person name="Wang C."/>
            <person name="Bushley K.E."/>
            <person name="Xiang M."/>
            <person name="Liu X."/>
        </authorList>
    </citation>
    <scope>NUCLEOTIDE SEQUENCE [LARGE SCALE GENOMIC DNA]</scope>
    <source>
        <strain evidence="2 3">3608</strain>
    </source>
</reference>
<organism evidence="2 3">
    <name type="scientific">Hirsutella minnesotensis 3608</name>
    <dbReference type="NCBI Taxonomy" id="1043627"/>
    <lineage>
        <taxon>Eukaryota</taxon>
        <taxon>Fungi</taxon>
        <taxon>Dikarya</taxon>
        <taxon>Ascomycota</taxon>
        <taxon>Pezizomycotina</taxon>
        <taxon>Sordariomycetes</taxon>
        <taxon>Hypocreomycetidae</taxon>
        <taxon>Hypocreales</taxon>
        <taxon>Ophiocordycipitaceae</taxon>
        <taxon>Hirsutella</taxon>
    </lineage>
</organism>
<proteinExistence type="predicted"/>
<keyword evidence="3" id="KW-1185">Reference proteome</keyword>
<gene>
    <name evidence="2" type="ORF">HIM_06023</name>
</gene>
<protein>
    <submittedName>
        <fullName evidence="2">Uncharacterized protein</fullName>
    </submittedName>
</protein>
<evidence type="ECO:0000313" key="2">
    <source>
        <dbReference type="EMBL" id="KJZ74673.1"/>
    </source>
</evidence>